<feature type="compositionally biased region" description="Polar residues" evidence="6">
    <location>
        <begin position="384"/>
        <end position="406"/>
    </location>
</feature>
<gene>
    <name evidence="8" type="ORF">ZHAS_00015764</name>
</gene>
<dbReference type="Pfam" id="PF00096">
    <property type="entry name" value="zf-C2H2"/>
    <property type="match status" value="1"/>
</dbReference>
<dbReference type="VEuPathDB" id="VectorBase:ASIC015764"/>
<feature type="domain" description="C2H2-type" evidence="7">
    <location>
        <begin position="221"/>
        <end position="248"/>
    </location>
</feature>
<keyword evidence="1" id="KW-0479">Metal-binding</keyword>
<dbReference type="OrthoDB" id="8117402at2759"/>
<feature type="domain" description="C2H2-type" evidence="7">
    <location>
        <begin position="249"/>
        <end position="276"/>
    </location>
</feature>
<dbReference type="GO" id="GO:0000981">
    <property type="term" value="F:DNA-binding transcription factor activity, RNA polymerase II-specific"/>
    <property type="evidence" value="ECO:0007669"/>
    <property type="project" value="TreeGrafter"/>
</dbReference>
<dbReference type="Pfam" id="PF13912">
    <property type="entry name" value="zf-C2H2_6"/>
    <property type="match status" value="1"/>
</dbReference>
<protein>
    <recommendedName>
        <fullName evidence="7">C2H2-type domain-containing protein</fullName>
    </recommendedName>
</protein>
<reference evidence="8 10" key="1">
    <citation type="journal article" date="2014" name="BMC Genomics">
        <title>Genome sequence of Anopheles sinensis provides insight into genetics basis of mosquito competence for malaria parasites.</title>
        <authorList>
            <person name="Zhou D."/>
            <person name="Zhang D."/>
            <person name="Ding G."/>
            <person name="Shi L."/>
            <person name="Hou Q."/>
            <person name="Ye Y."/>
            <person name="Xu Y."/>
            <person name="Zhou H."/>
            <person name="Xiong C."/>
            <person name="Li S."/>
            <person name="Yu J."/>
            <person name="Hong S."/>
            <person name="Yu X."/>
            <person name="Zou P."/>
            <person name="Chen C."/>
            <person name="Chang X."/>
            <person name="Wang W."/>
            <person name="Lv Y."/>
            <person name="Sun Y."/>
            <person name="Ma L."/>
            <person name="Shen B."/>
            <person name="Zhu C."/>
        </authorList>
    </citation>
    <scope>NUCLEOTIDE SEQUENCE [LARGE SCALE GENOMIC DNA]</scope>
</reference>
<dbReference type="GO" id="GO:0005634">
    <property type="term" value="C:nucleus"/>
    <property type="evidence" value="ECO:0007669"/>
    <property type="project" value="TreeGrafter"/>
</dbReference>
<dbReference type="PANTHER" id="PTHR24408">
    <property type="entry name" value="ZINC FINGER PROTEIN"/>
    <property type="match status" value="1"/>
</dbReference>
<proteinExistence type="predicted"/>
<dbReference type="Proteomes" id="UP000030765">
    <property type="component" value="Unassembled WGS sequence"/>
</dbReference>
<dbReference type="InterPro" id="IPR036236">
    <property type="entry name" value="Znf_C2H2_sf"/>
</dbReference>
<dbReference type="PANTHER" id="PTHR24408:SF58">
    <property type="entry name" value="TRANSCRIPTION FACTOR (TFIIIA), PUTATIVE (AFU_ORTHOLOGUE AFUA_1G05150)-RELATED"/>
    <property type="match status" value="1"/>
</dbReference>
<dbReference type="VEuPathDB" id="VectorBase:ASIS003136"/>
<keyword evidence="4" id="KW-0862">Zinc</keyword>
<feature type="region of interest" description="Disordered" evidence="6">
    <location>
        <begin position="527"/>
        <end position="546"/>
    </location>
</feature>
<feature type="compositionally biased region" description="Low complexity" evidence="6">
    <location>
        <begin position="333"/>
        <end position="343"/>
    </location>
</feature>
<feature type="compositionally biased region" description="Low complexity" evidence="6">
    <location>
        <begin position="367"/>
        <end position="383"/>
    </location>
</feature>
<dbReference type="Gene3D" id="3.30.160.60">
    <property type="entry name" value="Classic Zinc Finger"/>
    <property type="match status" value="3"/>
</dbReference>
<evidence type="ECO:0000256" key="5">
    <source>
        <dbReference type="PROSITE-ProRule" id="PRU00042"/>
    </source>
</evidence>
<feature type="region of interest" description="Disordered" evidence="6">
    <location>
        <begin position="367"/>
        <end position="422"/>
    </location>
</feature>
<keyword evidence="10" id="KW-1185">Reference proteome</keyword>
<reference evidence="9" key="2">
    <citation type="submission" date="2020-05" db="UniProtKB">
        <authorList>
            <consortium name="EnsemblMetazoa"/>
        </authorList>
    </citation>
    <scope>IDENTIFICATION</scope>
</reference>
<dbReference type="GO" id="GO:0043565">
    <property type="term" value="F:sequence-specific DNA binding"/>
    <property type="evidence" value="ECO:0007669"/>
    <property type="project" value="TreeGrafter"/>
</dbReference>
<dbReference type="GO" id="GO:0008270">
    <property type="term" value="F:zinc ion binding"/>
    <property type="evidence" value="ECO:0007669"/>
    <property type="project" value="UniProtKB-KW"/>
</dbReference>
<dbReference type="SUPFAM" id="SSF57667">
    <property type="entry name" value="beta-beta-alpha zinc fingers"/>
    <property type="match status" value="2"/>
</dbReference>
<dbReference type="EnsemblMetazoa" id="ASIC015764-RA">
    <property type="protein sequence ID" value="ASIC015764-PA"/>
    <property type="gene ID" value="ASIC015764"/>
</dbReference>
<evidence type="ECO:0000256" key="6">
    <source>
        <dbReference type="SAM" id="MobiDB-lite"/>
    </source>
</evidence>
<keyword evidence="3 5" id="KW-0863">Zinc-finger</keyword>
<dbReference type="EMBL" id="KE525333">
    <property type="protein sequence ID" value="KFB47809.1"/>
    <property type="molecule type" value="Genomic_DNA"/>
</dbReference>
<evidence type="ECO:0000259" key="7">
    <source>
        <dbReference type="PROSITE" id="PS50157"/>
    </source>
</evidence>
<evidence type="ECO:0000313" key="8">
    <source>
        <dbReference type="EMBL" id="KFB47809.1"/>
    </source>
</evidence>
<evidence type="ECO:0000256" key="1">
    <source>
        <dbReference type="ARBA" id="ARBA00022723"/>
    </source>
</evidence>
<keyword evidence="2" id="KW-0677">Repeat</keyword>
<dbReference type="OMA" id="CDESGKH"/>
<dbReference type="FunFam" id="3.30.160.60:FF:000100">
    <property type="entry name" value="Zinc finger 45-like"/>
    <property type="match status" value="1"/>
</dbReference>
<feature type="domain" description="C2H2-type" evidence="7">
    <location>
        <begin position="501"/>
        <end position="524"/>
    </location>
</feature>
<dbReference type="EMBL" id="ATLV01022574">
    <property type="status" value="NOT_ANNOTATED_CDS"/>
    <property type="molecule type" value="Genomic_DNA"/>
</dbReference>
<evidence type="ECO:0000256" key="3">
    <source>
        <dbReference type="ARBA" id="ARBA00022771"/>
    </source>
</evidence>
<dbReference type="PROSITE" id="PS50157">
    <property type="entry name" value="ZINC_FINGER_C2H2_2"/>
    <property type="match status" value="4"/>
</dbReference>
<dbReference type="InterPro" id="IPR013087">
    <property type="entry name" value="Znf_C2H2_type"/>
</dbReference>
<dbReference type="STRING" id="74873.A0A084WC65"/>
<dbReference type="PROSITE" id="PS00028">
    <property type="entry name" value="ZINC_FINGER_C2H2_1"/>
    <property type="match status" value="4"/>
</dbReference>
<dbReference type="AlphaFoldDB" id="A0A084WC65"/>
<feature type="region of interest" description="Disordered" evidence="6">
    <location>
        <begin position="325"/>
        <end position="348"/>
    </location>
</feature>
<dbReference type="SMART" id="SM00355">
    <property type="entry name" value="ZnF_C2H2"/>
    <property type="match status" value="4"/>
</dbReference>
<evidence type="ECO:0000256" key="4">
    <source>
        <dbReference type="ARBA" id="ARBA00022833"/>
    </source>
</evidence>
<evidence type="ECO:0000313" key="9">
    <source>
        <dbReference type="EnsemblMetazoa" id="ASIC015764-PA"/>
    </source>
</evidence>
<organism evidence="8">
    <name type="scientific">Anopheles sinensis</name>
    <name type="common">Mosquito</name>
    <dbReference type="NCBI Taxonomy" id="74873"/>
    <lineage>
        <taxon>Eukaryota</taxon>
        <taxon>Metazoa</taxon>
        <taxon>Ecdysozoa</taxon>
        <taxon>Arthropoda</taxon>
        <taxon>Hexapoda</taxon>
        <taxon>Insecta</taxon>
        <taxon>Pterygota</taxon>
        <taxon>Neoptera</taxon>
        <taxon>Endopterygota</taxon>
        <taxon>Diptera</taxon>
        <taxon>Nematocera</taxon>
        <taxon>Culicoidea</taxon>
        <taxon>Culicidae</taxon>
        <taxon>Anophelinae</taxon>
        <taxon>Anopheles</taxon>
    </lineage>
</organism>
<evidence type="ECO:0000313" key="10">
    <source>
        <dbReference type="Proteomes" id="UP000030765"/>
    </source>
</evidence>
<name>A0A084WC65_ANOSI</name>
<accession>A0A084WC65</accession>
<evidence type="ECO:0000256" key="2">
    <source>
        <dbReference type="ARBA" id="ARBA00022737"/>
    </source>
</evidence>
<feature type="domain" description="C2H2-type" evidence="7">
    <location>
        <begin position="473"/>
        <end position="500"/>
    </location>
</feature>
<sequence>MDQTYSIWPVNAGQTSGSAGSSIIAAAVPPGRQLRIVNIGSKITADHLMGTGVATTGGSMTVYGSGTSEIYQQHSTAPIMLQIPESRQYIVDESSIQNIDQMPPVNLIMDTSADASDGSSLVVAQDDNQVYHLATEPTVAGEVPTEEYSASNDVAGEQETQYAEECEVMEEVITDDWVQSQGEEFVQVTVDQLGASTITGQVEDDISVPLDQDEYTLSRPFPCDFCSRRFRKKANLEHHLVAHSNDRPYVCNLCGAQYGRRIDLTNHFKQHAYATSNLDETTALRSEDIDYDILPMTHHSKQRAHQSSDDEDLFNQGSRAVNYNLQPPMQLISSTNSTTTTSSYGGIRLQYSDDPTGATMNTLLADSSYSYDHSPPTSTTTTTAESNRSVSSSRKARQPDTTSSPRRQAIRAGKSLLLKGSRRNAAPNAGYIKKEPGTVTTNVIGDGFLPPMHEGTTQQQQPAFPVVDERKPFVCQQCGVSFGREKALASHSRVHGGDMQFRCTTCDERFWDRMLLQDHIRQKHPDVFHPQFHTGGSKRSAKAHKG</sequence>